<accession>A0ABZ3H8B7</accession>
<keyword evidence="1" id="KW-0812">Transmembrane</keyword>
<keyword evidence="3" id="KW-1185">Reference proteome</keyword>
<dbReference type="Proteomes" id="UP001447842">
    <property type="component" value="Chromosome"/>
</dbReference>
<protein>
    <recommendedName>
        <fullName evidence="4">General glycosylation pathway protein</fullName>
    </recommendedName>
</protein>
<feature type="transmembrane region" description="Helical" evidence="1">
    <location>
        <begin position="147"/>
        <end position="168"/>
    </location>
</feature>
<dbReference type="InterPro" id="IPR029151">
    <property type="entry name" value="Sensor-like_sf"/>
</dbReference>
<feature type="transmembrane region" description="Helical" evidence="1">
    <location>
        <begin position="188"/>
        <end position="206"/>
    </location>
</feature>
<evidence type="ECO:0000256" key="1">
    <source>
        <dbReference type="SAM" id="Phobius"/>
    </source>
</evidence>
<dbReference type="RefSeq" id="WP_345969492.1">
    <property type="nucleotide sequence ID" value="NZ_CP147920.1"/>
</dbReference>
<sequence length="290" mass="32528">MQNLVTIYEENADLIQKFILASIQRIGLIHLTEKNVKHIFSVFPSLELAYETDEGFAQTSANHSRHKKDSAAVGADRSYLIDESKLSGDYYFHEPYLSTTTGHLCITVVYKTAKGGYILLDFQLRNLLERFMLIENNGALKLTHRTLYGIIGGGLLLLGIFVVLYGLFSFGHYLIVEDVLSLEMFFKPVIALTLGLAVYDLGKTIVDQEVMPKTQKVHEGIKVKTLLNFSVSIIIALMIEALLVVFKISISNYHDLPYAASLIGALALLFFVFSYFIYIVRKSGTAPEIE</sequence>
<feature type="transmembrane region" description="Helical" evidence="1">
    <location>
        <begin position="258"/>
        <end position="280"/>
    </location>
</feature>
<proteinExistence type="predicted"/>
<evidence type="ECO:0008006" key="4">
    <source>
        <dbReference type="Google" id="ProtNLM"/>
    </source>
</evidence>
<keyword evidence="1" id="KW-0472">Membrane</keyword>
<name>A0ABZ3H8B7_9BACT</name>
<evidence type="ECO:0000313" key="3">
    <source>
        <dbReference type="Proteomes" id="UP001447842"/>
    </source>
</evidence>
<keyword evidence="1" id="KW-1133">Transmembrane helix</keyword>
<evidence type="ECO:0000313" key="2">
    <source>
        <dbReference type="EMBL" id="XAU14409.1"/>
    </source>
</evidence>
<dbReference type="EMBL" id="CP147920">
    <property type="protein sequence ID" value="XAU14409.1"/>
    <property type="molecule type" value="Genomic_DNA"/>
</dbReference>
<dbReference type="SUPFAM" id="SSF103190">
    <property type="entry name" value="Sensory domain-like"/>
    <property type="match status" value="1"/>
</dbReference>
<dbReference type="Gene3D" id="3.30.450.20">
    <property type="entry name" value="PAS domain"/>
    <property type="match status" value="1"/>
</dbReference>
<reference evidence="2 3" key="1">
    <citation type="submission" date="2024-03" db="EMBL/GenBank/DDBJ databases">
        <title>Sulfurimonas sp. HSL3-1.</title>
        <authorList>
            <person name="Wang S."/>
        </authorList>
    </citation>
    <scope>NUCLEOTIDE SEQUENCE [LARGE SCALE GENOMIC DNA]</scope>
    <source>
        <strain evidence="2 3">HSL3-1</strain>
    </source>
</reference>
<gene>
    <name evidence="2" type="ORF">WCY31_09125</name>
</gene>
<feature type="transmembrane region" description="Helical" evidence="1">
    <location>
        <begin position="226"/>
        <end position="246"/>
    </location>
</feature>
<organism evidence="2 3">
    <name type="scientific">Sulfurimonas diazotrophicus</name>
    <dbReference type="NCBI Taxonomy" id="3131939"/>
    <lineage>
        <taxon>Bacteria</taxon>
        <taxon>Pseudomonadati</taxon>
        <taxon>Campylobacterota</taxon>
        <taxon>Epsilonproteobacteria</taxon>
        <taxon>Campylobacterales</taxon>
        <taxon>Sulfurimonadaceae</taxon>
        <taxon>Sulfurimonas</taxon>
    </lineage>
</organism>